<dbReference type="OrthoDB" id="2016523at2759"/>
<sequence length="660" mass="76303">MLVKWSNIPVLMLLSDPDDESRNPKVYFVRLFLQIIGGKLYSVYSNDLDLFPNNMEFTEMETKSRKRSFNEQRHDPSSTKYRRTYDSLCLSIQSSCIFLDFNQTYDNVCFKCTETTDQYRPGMPYKLLHYPMRSSVEIIFSIIDLDFLQEIHLGLNSCTGQHYYGLINIIVNKVPILIDYAGLRHDMAFREESFSIPKHLCVHGENKVKVQLSNNSPGIFWLSDARITATRFSLNTKYGLGNCFKSNGHKKTTMAVLSKLLLHMLLFLLSFCIILPVVVFYSWNKPFSMVFTLFHGDNSIKTWADTLNNQRLAKAKQYLATINETFLPGYIGEPELAVVIVTVNRTNQDYDKSGYILQTVAATHKMFVQDKIFPNKIMMICNVDVFPQNYTEVVKLKSSIPVIQRYGLSSLPITFDFKRRVLYGTKIYPNSYYKETVDYMYCLETAHSLRPKYVLMIEDDSMPRSNALEIIHHKLQYLKRKSTSTLHGEFVYIKLFYPPKWQGYGFELSRVSEIICIGCIGGSTLVAINLMTCKSRSNFIRFAYFLYGAWLFVLVVLTIGRQNVLEFFSSSKHFYTLRPSPGCCTPAMLYSGKHIPQVINFLETHYKDLHTDLALHTFIKQTGIPAYQIEPNLFHHIGMYTSLSSKTHKSAEEFIFDDSQ</sequence>
<organism evidence="2 3">
    <name type="scientific">Mytilus coruscus</name>
    <name type="common">Sea mussel</name>
    <dbReference type="NCBI Taxonomy" id="42192"/>
    <lineage>
        <taxon>Eukaryota</taxon>
        <taxon>Metazoa</taxon>
        <taxon>Spiralia</taxon>
        <taxon>Lophotrochozoa</taxon>
        <taxon>Mollusca</taxon>
        <taxon>Bivalvia</taxon>
        <taxon>Autobranchia</taxon>
        <taxon>Pteriomorphia</taxon>
        <taxon>Mytilida</taxon>
        <taxon>Mytiloidea</taxon>
        <taxon>Mytilidae</taxon>
        <taxon>Mytilinae</taxon>
        <taxon>Mytilus</taxon>
    </lineage>
</organism>
<evidence type="ECO:0000313" key="3">
    <source>
        <dbReference type="Proteomes" id="UP000507470"/>
    </source>
</evidence>
<accession>A0A6J8AUV2</accession>
<protein>
    <submittedName>
        <fullName evidence="2">Uncharacterized protein</fullName>
    </submittedName>
</protein>
<dbReference type="Proteomes" id="UP000507470">
    <property type="component" value="Unassembled WGS sequence"/>
</dbReference>
<keyword evidence="1" id="KW-0812">Transmembrane</keyword>
<evidence type="ECO:0000313" key="2">
    <source>
        <dbReference type="EMBL" id="CAC5374106.1"/>
    </source>
</evidence>
<keyword evidence="1" id="KW-0472">Membrane</keyword>
<dbReference type="PANTHER" id="PTHR31410:SF1">
    <property type="entry name" value="POST-GPI ATTACHMENT TO PROTEINS FACTOR 4"/>
    <property type="match status" value="1"/>
</dbReference>
<dbReference type="GO" id="GO:0016757">
    <property type="term" value="F:glycosyltransferase activity"/>
    <property type="evidence" value="ECO:0007669"/>
    <property type="project" value="InterPro"/>
</dbReference>
<dbReference type="CDD" id="cd22190">
    <property type="entry name" value="PGAP4"/>
    <property type="match status" value="1"/>
</dbReference>
<dbReference type="GO" id="GO:0006506">
    <property type="term" value="P:GPI anchor biosynthetic process"/>
    <property type="evidence" value="ECO:0007669"/>
    <property type="project" value="InterPro"/>
</dbReference>
<reference evidence="2 3" key="1">
    <citation type="submission" date="2020-06" db="EMBL/GenBank/DDBJ databases">
        <authorList>
            <person name="Li R."/>
            <person name="Bekaert M."/>
        </authorList>
    </citation>
    <scope>NUCLEOTIDE SEQUENCE [LARGE SCALE GENOMIC DNA]</scope>
    <source>
        <strain evidence="3">wild</strain>
    </source>
</reference>
<dbReference type="PANTHER" id="PTHR31410">
    <property type="entry name" value="TRANSMEMBRANE PROTEIN 246"/>
    <property type="match status" value="1"/>
</dbReference>
<dbReference type="EMBL" id="CACVKT020001980">
    <property type="protein sequence ID" value="CAC5374106.1"/>
    <property type="molecule type" value="Genomic_DNA"/>
</dbReference>
<dbReference type="GO" id="GO:0000139">
    <property type="term" value="C:Golgi membrane"/>
    <property type="evidence" value="ECO:0007669"/>
    <property type="project" value="InterPro"/>
</dbReference>
<proteinExistence type="predicted"/>
<keyword evidence="3" id="KW-1185">Reference proteome</keyword>
<evidence type="ECO:0000256" key="1">
    <source>
        <dbReference type="SAM" id="Phobius"/>
    </source>
</evidence>
<name>A0A6J8AUV2_MYTCO</name>
<gene>
    <name evidence="2" type="ORF">MCOR_11628</name>
</gene>
<feature type="transmembrane region" description="Helical" evidence="1">
    <location>
        <begin position="542"/>
        <end position="560"/>
    </location>
</feature>
<feature type="transmembrane region" description="Helical" evidence="1">
    <location>
        <begin position="260"/>
        <end position="283"/>
    </location>
</feature>
<keyword evidence="1" id="KW-1133">Transmembrane helix</keyword>
<dbReference type="InterPro" id="IPR029675">
    <property type="entry name" value="PGAP4"/>
</dbReference>
<dbReference type="AlphaFoldDB" id="A0A6J8AUV2"/>